<keyword evidence="1" id="KW-0812">Transmembrane</keyword>
<accession>A0A5M9JW26</accession>
<dbReference type="Proteomes" id="UP000322873">
    <property type="component" value="Unassembled WGS sequence"/>
</dbReference>
<evidence type="ECO:0000313" key="2">
    <source>
        <dbReference type="EMBL" id="KAA8572663.1"/>
    </source>
</evidence>
<organism evidence="2 3">
    <name type="scientific">Monilinia fructicola</name>
    <name type="common">Brown rot fungus</name>
    <name type="synonym">Ciboria fructicola</name>
    <dbReference type="NCBI Taxonomy" id="38448"/>
    <lineage>
        <taxon>Eukaryota</taxon>
        <taxon>Fungi</taxon>
        <taxon>Dikarya</taxon>
        <taxon>Ascomycota</taxon>
        <taxon>Pezizomycotina</taxon>
        <taxon>Leotiomycetes</taxon>
        <taxon>Helotiales</taxon>
        <taxon>Sclerotiniaceae</taxon>
        <taxon>Monilinia</taxon>
    </lineage>
</organism>
<reference evidence="2 3" key="1">
    <citation type="submission" date="2019-06" db="EMBL/GenBank/DDBJ databases">
        <title>Genome Sequence of the Brown Rot Fungal Pathogen Monilinia fructicola.</title>
        <authorList>
            <person name="De Miccolis Angelini R.M."/>
            <person name="Landi L."/>
            <person name="Abate D."/>
            <person name="Pollastro S."/>
            <person name="Romanazzi G."/>
            <person name="Faretra F."/>
        </authorList>
    </citation>
    <scope>NUCLEOTIDE SEQUENCE [LARGE SCALE GENOMIC DNA]</scope>
    <source>
        <strain evidence="2 3">Mfrc123</strain>
    </source>
</reference>
<keyword evidence="1" id="KW-0472">Membrane</keyword>
<sequence length="127" mass="14782">MHVDLPLYYRRYHPLNIIIIIIIIINPPWGYFNHLLRPLLLTGIGRRRSLRIFHLPPISCFLVVLPSPLTLDHSHVEMPIHRSTRSKTSARAPQGVYLKSLLRLMIYSPRPPLPLPPPPRLYNVYIA</sequence>
<proteinExistence type="predicted"/>
<evidence type="ECO:0000313" key="3">
    <source>
        <dbReference type="Proteomes" id="UP000322873"/>
    </source>
</evidence>
<dbReference type="AlphaFoldDB" id="A0A5M9JW26"/>
<dbReference type="EMBL" id="VICG01000004">
    <property type="protein sequence ID" value="KAA8572663.1"/>
    <property type="molecule type" value="Genomic_DNA"/>
</dbReference>
<comment type="caution">
    <text evidence="2">The sequence shown here is derived from an EMBL/GenBank/DDBJ whole genome shotgun (WGS) entry which is preliminary data.</text>
</comment>
<gene>
    <name evidence="2" type="ORF">EYC84_003257</name>
</gene>
<name>A0A5M9JW26_MONFR</name>
<evidence type="ECO:0000256" key="1">
    <source>
        <dbReference type="SAM" id="Phobius"/>
    </source>
</evidence>
<keyword evidence="1" id="KW-1133">Transmembrane helix</keyword>
<keyword evidence="3" id="KW-1185">Reference proteome</keyword>
<protein>
    <submittedName>
        <fullName evidence="2">Uncharacterized protein</fullName>
    </submittedName>
</protein>
<feature type="transmembrane region" description="Helical" evidence="1">
    <location>
        <begin position="12"/>
        <end position="32"/>
    </location>
</feature>